<organism evidence="2 3">
    <name type="scientific">Vibrio campbellii</name>
    <dbReference type="NCBI Taxonomy" id="680"/>
    <lineage>
        <taxon>Bacteria</taxon>
        <taxon>Pseudomonadati</taxon>
        <taxon>Pseudomonadota</taxon>
        <taxon>Gammaproteobacteria</taxon>
        <taxon>Vibrionales</taxon>
        <taxon>Vibrionaceae</taxon>
        <taxon>Vibrio</taxon>
    </lineage>
</organism>
<proteinExistence type="predicted"/>
<accession>A0AAQ2Y040</accession>
<reference evidence="2" key="1">
    <citation type="submission" date="2023-02" db="EMBL/GenBank/DDBJ databases">
        <title>Isolation, identification, and genome analysis of Vibrio campbellii in the Penaeus vannamei larvae stage.</title>
        <authorList>
            <person name="Huang T."/>
            <person name="Zhang B."/>
        </authorList>
    </citation>
    <scope>NUCLEOTIDE SEQUENCE</scope>
    <source>
        <strain evidence="2">20220413_1</strain>
    </source>
</reference>
<evidence type="ECO:0000256" key="1">
    <source>
        <dbReference type="SAM" id="Coils"/>
    </source>
</evidence>
<feature type="coiled-coil region" evidence="1">
    <location>
        <begin position="589"/>
        <end position="616"/>
    </location>
</feature>
<keyword evidence="1" id="KW-0175">Coiled coil</keyword>
<sequence length="1081" mass="118651">MRSLLLFNQQNSNGLVMGVTVGANGLSVVHKGSGGEANATLPDVCLTKVGKPIVPIPYGNNAKSADLAGGTTTISMDGGNSVAIKGSTFSKSTGDAGGDKKGVASGTIEAEAKFTSASPTVKFEGKGVCRLSDQMTMNKANTMCLSGAQNPSVSVTEEQEGTYTLDIECRYPDGEPLANAKFKVFDGNNAEIGSGVLDSNGRSSVSSLPPGECYVVYEEDSRKYEAKTSRGLNGHKYEWSDDELFAHCAKEKLPFWEPRSVDSVRSTWGVFDENLGSDKDFISMLATEVRAHFEYELTEKEANDISQNIALLFSTNDDYSAVANELIAQVAPIIDKNGVTLNLLHSIHEDESHNNILALLRQQGYGDSEKYLKELNWNEWTKLISGQLDTILSKVVQRFDTLSKYASMKGYQVAYDTLKVQAKSVNEVKAKLPDITASGMDKLQEKSSKLISNGAKPKVVNNFSNGQTTQSEKVSDVVHAERTLPVPFALELCYDDKEKTPVSNVPYKLTYSSGEVFEGLLNGKGVASVYGVPQHEVPKIEFGDPDKAAKAEADRPAQLDVLKEEVQKYADYLVKETIAYNATQPSPQKELLEELKAQTEEELNELRARKAELDNASTTEYFWELAKSSIEGVGDGVTNYVPDFGEIGDYLDALDIDLSVLIYAITTGDIDELEEALKKVDRGALYLQEATEAMERLLLIISDQEIREYLLTIPQLYLEALPADEAVKYSLSLATQKGIDGAIVVGGTAAGTAAGGVGGPAMAVLLTGATTARSAGKAAEPLLKALNDVVVGKKHSKNNHKEKPKDDETELDKICPICRDSKCKNRKRLKKGKGQNKKGGYLDAMEKAYRNKGKSYPEGHDWYVGTGSLEVHHVIPLEAVSDKTFKKLFDNFSYDINQIHNLVALPGIMELACELGVQRHQGNHAQGMALNENKRALSILESHENNARHENIKSFNRKLFKNNKIQGNDLRYPKAAKSQVLKLKRQIERGLLCAYADSQEKVNMMFEREMKKHSKKILGFIQDFTWTIAYDGRDYRQGGPGCSNVSTIKQKRQGLQRATFCETREHGFGLGRFNGTLRLGK</sequence>
<dbReference type="EMBL" id="CP117989">
    <property type="protein sequence ID" value="WDG10035.1"/>
    <property type="molecule type" value="Genomic_DNA"/>
</dbReference>
<protein>
    <submittedName>
        <fullName evidence="2">DUF4150 domain-containing protein</fullName>
    </submittedName>
</protein>
<dbReference type="CDD" id="cd14740">
    <property type="entry name" value="PAAR_4"/>
    <property type="match status" value="1"/>
</dbReference>
<dbReference type="Proteomes" id="UP001219537">
    <property type="component" value="Chromosome 2"/>
</dbReference>
<dbReference type="Pfam" id="PF14412">
    <property type="entry name" value="AHH"/>
    <property type="match status" value="1"/>
</dbReference>
<dbReference type="Pfam" id="PF13665">
    <property type="entry name" value="Tox-PAAR-like"/>
    <property type="match status" value="1"/>
</dbReference>
<name>A0AAQ2Y040_9VIBR</name>
<gene>
    <name evidence="2" type="ORF">PUN50_21880</name>
</gene>
<dbReference type="InterPro" id="IPR032871">
    <property type="entry name" value="AHH_dom_containing"/>
</dbReference>
<evidence type="ECO:0000313" key="3">
    <source>
        <dbReference type="Proteomes" id="UP001219537"/>
    </source>
</evidence>
<evidence type="ECO:0000313" key="2">
    <source>
        <dbReference type="EMBL" id="WDG10035.1"/>
    </source>
</evidence>
<dbReference type="AlphaFoldDB" id="A0AAQ2Y040"/>